<keyword evidence="1" id="KW-0812">Transmembrane</keyword>
<dbReference type="InterPro" id="IPR056902">
    <property type="entry name" value="NTF2_YvbJ"/>
</dbReference>
<protein>
    <submittedName>
        <fullName evidence="4">Uncharacterized protein</fullName>
    </submittedName>
</protein>
<comment type="caution">
    <text evidence="4">The sequence shown here is derived from an EMBL/GenBank/DDBJ whole genome shotgun (WGS) entry which is preliminary data.</text>
</comment>
<dbReference type="InterPro" id="IPR054529">
    <property type="entry name" value="TcaA_2nd"/>
</dbReference>
<feature type="domain" description="YvbJ-like NTF2-like" evidence="3">
    <location>
        <begin position="229"/>
        <end position="356"/>
    </location>
</feature>
<dbReference type="Proteomes" id="UP000030437">
    <property type="component" value="Unassembled WGS sequence"/>
</dbReference>
<proteinExistence type="predicted"/>
<dbReference type="AlphaFoldDB" id="A0A0A3IVT1"/>
<dbReference type="Pfam" id="PF25155">
    <property type="entry name" value="NTF2_YvbJ"/>
    <property type="match status" value="1"/>
</dbReference>
<evidence type="ECO:0000259" key="3">
    <source>
        <dbReference type="Pfam" id="PF25155"/>
    </source>
</evidence>
<keyword evidence="1" id="KW-1133">Transmembrane helix</keyword>
<sequence>MFLQKAGAIKERLRMSKKAILIIALSVVSVMILGVGIIFFVSQLNSPEKIVAQFETAIEEEKPNLLKDLIVPDKSETAVDNQSTAALVAYLKENNHSYQTIKESLQKQLEKKDYTKTNQPISLIAGKKKGLKKEYQLLVKTTSIQVTGQHEDDTVNFNIDKSKVNFEENADGLYGPFLPGTYSIVLSVKNDLGDFTETKKVDVWGNDVVTYIVDTKSLVKQDEKAKNDIVAAVDTFNYDMSVFETTEFNLESFTNLHATDEEMAYSQDLVNSAYMETADYIEEFHSKYNEAVLNLDDFTINYFDGKWSAEVTAYVAYSRKLKLIDYPEFEDISYELIRELYLVYSKDEKKWMIDDFIETDRDTNERENWKETLRLEGPKDGLKWVRPENSNPATNI</sequence>
<accession>A0A0A3IVT1</accession>
<name>A0A0A3IVT1_9BACI</name>
<gene>
    <name evidence="4" type="ORF">CD32_04560</name>
</gene>
<evidence type="ECO:0000313" key="5">
    <source>
        <dbReference type="Proteomes" id="UP000030437"/>
    </source>
</evidence>
<evidence type="ECO:0000313" key="4">
    <source>
        <dbReference type="EMBL" id="KGR87008.1"/>
    </source>
</evidence>
<dbReference type="EMBL" id="JPVP01000049">
    <property type="protein sequence ID" value="KGR87008.1"/>
    <property type="molecule type" value="Genomic_DNA"/>
</dbReference>
<dbReference type="Pfam" id="PF22813">
    <property type="entry name" value="TcaA_2nd"/>
    <property type="match status" value="1"/>
</dbReference>
<evidence type="ECO:0000259" key="2">
    <source>
        <dbReference type="Pfam" id="PF22813"/>
    </source>
</evidence>
<dbReference type="PANTHER" id="PTHR40038:SF1">
    <property type="entry name" value="MEMBRANE-ASSOCIATED PROTEIN TCAA"/>
    <property type="match status" value="1"/>
</dbReference>
<keyword evidence="1" id="KW-0472">Membrane</keyword>
<keyword evidence="5" id="KW-1185">Reference proteome</keyword>
<evidence type="ECO:0000256" key="1">
    <source>
        <dbReference type="SAM" id="Phobius"/>
    </source>
</evidence>
<dbReference type="PANTHER" id="PTHR40038">
    <property type="entry name" value="MEMBRANE-ASSOCIATED PROTEIN TCAA"/>
    <property type="match status" value="1"/>
</dbReference>
<feature type="domain" description="TcaA second" evidence="2">
    <location>
        <begin position="47"/>
        <end position="130"/>
    </location>
</feature>
<dbReference type="eggNOG" id="COG4640">
    <property type="taxonomic scope" value="Bacteria"/>
</dbReference>
<feature type="transmembrane region" description="Helical" evidence="1">
    <location>
        <begin position="20"/>
        <end position="41"/>
    </location>
</feature>
<organism evidence="4 5">
    <name type="scientific">Lysinibacillus odysseyi 34hs-1 = NBRC 100172</name>
    <dbReference type="NCBI Taxonomy" id="1220589"/>
    <lineage>
        <taxon>Bacteria</taxon>
        <taxon>Bacillati</taxon>
        <taxon>Bacillota</taxon>
        <taxon>Bacilli</taxon>
        <taxon>Bacillales</taxon>
        <taxon>Bacillaceae</taxon>
        <taxon>Lysinibacillus</taxon>
    </lineage>
</organism>
<reference evidence="4 5" key="1">
    <citation type="submission" date="2014-02" db="EMBL/GenBank/DDBJ databases">
        <title>Draft genome sequence of Lysinibacillus odysseyi NBRC 100172.</title>
        <authorList>
            <person name="Zhang F."/>
            <person name="Wang G."/>
            <person name="Zhang L."/>
        </authorList>
    </citation>
    <scope>NUCLEOTIDE SEQUENCE [LARGE SCALE GENOMIC DNA]</scope>
    <source>
        <strain evidence="4 5">NBRC 100172</strain>
    </source>
</reference>